<keyword evidence="9" id="KW-0732">Signal</keyword>
<dbReference type="InterPro" id="IPR003146">
    <property type="entry name" value="M14A_act_pep"/>
</dbReference>
<evidence type="ECO:0000313" key="20">
    <source>
        <dbReference type="Proteomes" id="UP000027002"/>
    </source>
</evidence>
<dbReference type="FunFam" id="3.40.630.10:FF:000040">
    <property type="entry name" value="zinc carboxypeptidase"/>
    <property type="match status" value="1"/>
</dbReference>
<dbReference type="PRINTS" id="PR00765">
    <property type="entry name" value="CRBOXYPTASEA"/>
</dbReference>
<comment type="cofactor">
    <cofactor evidence="1">
        <name>Zn(2+)</name>
        <dbReference type="ChEBI" id="CHEBI:29105"/>
    </cofactor>
</comment>
<dbReference type="GeneID" id="66067792"/>
<keyword evidence="13" id="KW-0482">Metalloprotease</keyword>
<accession>A0A8E5HW92</accession>
<dbReference type="InterPro" id="IPR036990">
    <property type="entry name" value="M14A-like_propep"/>
</dbReference>
<keyword evidence="14" id="KW-0865">Zymogen</keyword>
<keyword evidence="7" id="KW-0645">Protease</keyword>
<keyword evidence="5" id="KW-0964">Secreted</keyword>
<evidence type="ECO:0000256" key="6">
    <source>
        <dbReference type="ARBA" id="ARBA00022645"/>
    </source>
</evidence>
<dbReference type="SUPFAM" id="SSF53187">
    <property type="entry name" value="Zn-dependent exopeptidases"/>
    <property type="match status" value="1"/>
</dbReference>
<evidence type="ECO:0000256" key="10">
    <source>
        <dbReference type="ARBA" id="ARBA00022801"/>
    </source>
</evidence>
<dbReference type="CDD" id="cd03860">
    <property type="entry name" value="M14_CP_A-B_like"/>
    <property type="match status" value="1"/>
</dbReference>
<protein>
    <recommendedName>
        <fullName evidence="16">Carboxypeptidase M14A</fullName>
    </recommendedName>
</protein>
<dbReference type="PANTHER" id="PTHR11705">
    <property type="entry name" value="PROTEASE FAMILY M14 CARBOXYPEPTIDASE A,B"/>
    <property type="match status" value="1"/>
</dbReference>
<evidence type="ECO:0000256" key="16">
    <source>
        <dbReference type="ARBA" id="ARBA00081330"/>
    </source>
</evidence>
<dbReference type="GO" id="GO:0008270">
    <property type="term" value="F:zinc ion binding"/>
    <property type="evidence" value="ECO:0007669"/>
    <property type="project" value="InterPro"/>
</dbReference>
<keyword evidence="6" id="KW-0121">Carboxypeptidase</keyword>
<evidence type="ECO:0000256" key="14">
    <source>
        <dbReference type="ARBA" id="ARBA00023145"/>
    </source>
</evidence>
<comment type="similarity">
    <text evidence="4 17">Belongs to the peptidase M14 family.</text>
</comment>
<name>A0A8E5HW92_USTVR</name>
<evidence type="ECO:0000256" key="11">
    <source>
        <dbReference type="ARBA" id="ARBA00022833"/>
    </source>
</evidence>
<dbReference type="PANTHER" id="PTHR11705:SF143">
    <property type="entry name" value="SLL0236 PROTEIN"/>
    <property type="match status" value="1"/>
</dbReference>
<dbReference type="Proteomes" id="UP000027002">
    <property type="component" value="Chromosome 5"/>
</dbReference>
<evidence type="ECO:0000256" key="5">
    <source>
        <dbReference type="ARBA" id="ARBA00022525"/>
    </source>
</evidence>
<dbReference type="EMBL" id="CP072757">
    <property type="protein sequence ID" value="QUC22774.1"/>
    <property type="molecule type" value="Genomic_DNA"/>
</dbReference>
<dbReference type="Gene3D" id="3.30.70.340">
    <property type="entry name" value="Metallocarboxypeptidase-like"/>
    <property type="match status" value="1"/>
</dbReference>
<dbReference type="InterPro" id="IPR057247">
    <property type="entry name" value="CARBOXYPEPT_ZN_2"/>
</dbReference>
<evidence type="ECO:0000256" key="7">
    <source>
        <dbReference type="ARBA" id="ARBA00022670"/>
    </source>
</evidence>
<evidence type="ECO:0000259" key="18">
    <source>
        <dbReference type="PROSITE" id="PS52035"/>
    </source>
</evidence>
<dbReference type="SUPFAM" id="SSF54897">
    <property type="entry name" value="Protease propeptides/inhibitors"/>
    <property type="match status" value="1"/>
</dbReference>
<feature type="active site" description="Proton donor/acceptor" evidence="17">
    <location>
        <position position="379"/>
    </location>
</feature>
<evidence type="ECO:0000256" key="9">
    <source>
        <dbReference type="ARBA" id="ARBA00022729"/>
    </source>
</evidence>
<evidence type="ECO:0000313" key="19">
    <source>
        <dbReference type="EMBL" id="QUC22774.1"/>
    </source>
</evidence>
<evidence type="ECO:0000256" key="8">
    <source>
        <dbReference type="ARBA" id="ARBA00022723"/>
    </source>
</evidence>
<gene>
    <name evidence="19" type="ORF">UV8b_07015</name>
</gene>
<evidence type="ECO:0000256" key="1">
    <source>
        <dbReference type="ARBA" id="ARBA00001947"/>
    </source>
</evidence>
<evidence type="ECO:0000256" key="15">
    <source>
        <dbReference type="ARBA" id="ARBA00023157"/>
    </source>
</evidence>
<dbReference type="Gene3D" id="3.40.630.10">
    <property type="entry name" value="Zn peptidases"/>
    <property type="match status" value="1"/>
</dbReference>
<proteinExistence type="inferred from homology"/>
<evidence type="ECO:0000256" key="12">
    <source>
        <dbReference type="ARBA" id="ARBA00023026"/>
    </source>
</evidence>
<dbReference type="KEGG" id="uvi:66067792"/>
<evidence type="ECO:0000256" key="4">
    <source>
        <dbReference type="ARBA" id="ARBA00005988"/>
    </source>
</evidence>
<evidence type="ECO:0000256" key="13">
    <source>
        <dbReference type="ARBA" id="ARBA00023049"/>
    </source>
</evidence>
<keyword evidence="20" id="KW-1185">Reference proteome</keyword>
<evidence type="ECO:0000256" key="3">
    <source>
        <dbReference type="ARBA" id="ARBA00004613"/>
    </source>
</evidence>
<feature type="domain" description="Peptidase M14" evidence="18">
    <location>
        <begin position="112"/>
        <end position="413"/>
    </location>
</feature>
<dbReference type="Pfam" id="PF02244">
    <property type="entry name" value="Propep_M14"/>
    <property type="match status" value="1"/>
</dbReference>
<evidence type="ECO:0000256" key="2">
    <source>
        <dbReference type="ARBA" id="ARBA00003091"/>
    </source>
</evidence>
<keyword evidence="8" id="KW-0479">Metal-binding</keyword>
<comment type="function">
    <text evidence="2">Extracellular metalloprotease that contributes to pathogenicity.</text>
</comment>
<keyword evidence="15" id="KW-1015">Disulfide bond</keyword>
<dbReference type="OrthoDB" id="3626597at2759"/>
<evidence type="ECO:0000256" key="17">
    <source>
        <dbReference type="PROSITE-ProRule" id="PRU01379"/>
    </source>
</evidence>
<comment type="subcellular location">
    <subcellularLocation>
        <location evidence="3">Secreted</location>
    </subcellularLocation>
</comment>
<dbReference type="PROSITE" id="PS00133">
    <property type="entry name" value="CARBOXYPEPT_ZN_2"/>
    <property type="match status" value="1"/>
</dbReference>
<dbReference type="SMART" id="SM00631">
    <property type="entry name" value="Zn_pept"/>
    <property type="match status" value="1"/>
</dbReference>
<keyword evidence="12" id="KW-0843">Virulence</keyword>
<organism evidence="19 20">
    <name type="scientific">Ustilaginoidea virens</name>
    <name type="common">Rice false smut fungus</name>
    <name type="synonym">Villosiclava virens</name>
    <dbReference type="NCBI Taxonomy" id="1159556"/>
    <lineage>
        <taxon>Eukaryota</taxon>
        <taxon>Fungi</taxon>
        <taxon>Dikarya</taxon>
        <taxon>Ascomycota</taxon>
        <taxon>Pezizomycotina</taxon>
        <taxon>Sordariomycetes</taxon>
        <taxon>Hypocreomycetidae</taxon>
        <taxon>Hypocreales</taxon>
        <taxon>Clavicipitaceae</taxon>
        <taxon>Ustilaginoidea</taxon>
    </lineage>
</organism>
<keyword evidence="10" id="KW-0378">Hydrolase</keyword>
<dbReference type="GO" id="GO:0005576">
    <property type="term" value="C:extracellular region"/>
    <property type="evidence" value="ECO:0007669"/>
    <property type="project" value="UniProtKB-SubCell"/>
</dbReference>
<dbReference type="PROSITE" id="PS52035">
    <property type="entry name" value="PEPTIDASE_M14"/>
    <property type="match status" value="1"/>
</dbReference>
<dbReference type="GO" id="GO:0004181">
    <property type="term" value="F:metallocarboxypeptidase activity"/>
    <property type="evidence" value="ECO:0007669"/>
    <property type="project" value="InterPro"/>
</dbReference>
<keyword evidence="11" id="KW-0862">Zinc</keyword>
<dbReference type="RefSeq" id="XP_043000447.1">
    <property type="nucleotide sequence ID" value="XM_043144512.1"/>
</dbReference>
<dbReference type="AlphaFoldDB" id="A0A8E5HW92"/>
<dbReference type="GO" id="GO:0006508">
    <property type="term" value="P:proteolysis"/>
    <property type="evidence" value="ECO:0007669"/>
    <property type="project" value="UniProtKB-KW"/>
</dbReference>
<dbReference type="Pfam" id="PF00246">
    <property type="entry name" value="Peptidase_M14"/>
    <property type="match status" value="1"/>
</dbReference>
<reference evidence="19" key="1">
    <citation type="submission" date="2020-03" db="EMBL/GenBank/DDBJ databases">
        <title>A mixture of massive structural variations and highly conserved coding sequences in Ustilaginoidea virens genome.</title>
        <authorList>
            <person name="Zhang K."/>
            <person name="Zhao Z."/>
            <person name="Zhang Z."/>
            <person name="Li Y."/>
            <person name="Hsiang T."/>
            <person name="Sun W."/>
        </authorList>
    </citation>
    <scope>NUCLEOTIDE SEQUENCE</scope>
    <source>
        <strain evidence="19">UV-8b</strain>
    </source>
</reference>
<dbReference type="InterPro" id="IPR000834">
    <property type="entry name" value="Peptidase_M14"/>
</dbReference>
<sequence length="414" mass="46118">MKAAAVLSAVAAAAAAMSYDGHKVFRVPVLDDGTQANTVINELGLEVWQPASKEGAFADVEVPRDKLAAFAAAMKGQKLETMHENLGASIAKEAAFQTYAEGSSNLSTWFESYHPYQDHVQWMRDMAWRYPNRTRVVTSGKSHAGSPIYGLHMFGASGGGRRPAVVFHGTLHAREWIVSMTLEYMAHEFITKYSTNKALKSFLNRHDLYLFPIVNVDGFRYSQTSARLWRKTRGPTVGSPCVGTDLNRNWPYKWRGVASSSTNPCDETFRGTRPGDTTEIKALTAFLKDLKSKQGVKMYIDWHSYSQLFMLPYAYTCRERAENHDTLVSLARGASKAIRAINGTFFDVGTICEKLYRSSGTSADWAKDVLKADYVFSVELRDNGLYGFVLPPEEIIPSGNEAFAAAMYLFENAR</sequence>